<name>A0A8D2NW81_ZOSLA</name>
<keyword evidence="1 8" id="KW-0728">SH3 domain</keyword>
<dbReference type="InterPro" id="IPR011993">
    <property type="entry name" value="PH-like_dom_sf"/>
</dbReference>
<dbReference type="Pfam" id="PF16618">
    <property type="entry name" value="SH3-WW_linker"/>
    <property type="match status" value="1"/>
</dbReference>
<feature type="domain" description="SH3" evidence="10">
    <location>
        <begin position="10"/>
        <end position="72"/>
    </location>
</feature>
<dbReference type="InterPro" id="IPR036020">
    <property type="entry name" value="WW_dom_sf"/>
</dbReference>
<evidence type="ECO:0000259" key="13">
    <source>
        <dbReference type="PROSITE" id="PS50238"/>
    </source>
</evidence>
<dbReference type="GO" id="GO:0005096">
    <property type="term" value="F:GTPase activator activity"/>
    <property type="evidence" value="ECO:0007669"/>
    <property type="project" value="UniProtKB-KW"/>
</dbReference>
<evidence type="ECO:0000313" key="14">
    <source>
        <dbReference type="Ensembl" id="ENSZLMP00000003609.1"/>
    </source>
</evidence>
<dbReference type="CDD" id="cd13233">
    <property type="entry name" value="PH_ARHGAP9-like"/>
    <property type="match status" value="1"/>
</dbReference>
<dbReference type="InterPro" id="IPR050729">
    <property type="entry name" value="Rho-GAP"/>
</dbReference>
<feature type="compositionally biased region" description="Acidic residues" evidence="9">
    <location>
        <begin position="525"/>
        <end position="534"/>
    </location>
</feature>
<keyword evidence="15" id="KW-1185">Reference proteome</keyword>
<dbReference type="CDD" id="cd12070">
    <property type="entry name" value="SH3_ARHGAP12"/>
    <property type="match status" value="1"/>
</dbReference>
<dbReference type="SUPFAM" id="SSF48350">
    <property type="entry name" value="GTPase activation domain, GAP"/>
    <property type="match status" value="1"/>
</dbReference>
<dbReference type="PROSITE" id="PS50238">
    <property type="entry name" value="RHOGAP"/>
    <property type="match status" value="1"/>
</dbReference>
<dbReference type="FunFam" id="1.10.555.10:FF:000003">
    <property type="entry name" value="Putative rho GTPase-activating protein 12"/>
    <property type="match status" value="1"/>
</dbReference>
<dbReference type="FunFam" id="2.30.29.30:FF:000100">
    <property type="entry name" value="Rho GTPase activating protein 12"/>
    <property type="match status" value="1"/>
</dbReference>
<dbReference type="PROSITE" id="PS50003">
    <property type="entry name" value="PH_DOMAIN"/>
    <property type="match status" value="1"/>
</dbReference>
<dbReference type="Proteomes" id="UP000694401">
    <property type="component" value="Unassembled WGS sequence"/>
</dbReference>
<evidence type="ECO:0000259" key="12">
    <source>
        <dbReference type="PROSITE" id="PS50020"/>
    </source>
</evidence>
<dbReference type="InterPro" id="IPR036028">
    <property type="entry name" value="SH3-like_dom_sf"/>
</dbReference>
<dbReference type="Pfam" id="PF00169">
    <property type="entry name" value="PH"/>
    <property type="match status" value="1"/>
</dbReference>
<keyword evidence="4" id="KW-0677">Repeat</keyword>
<feature type="compositionally biased region" description="Basic and acidic residues" evidence="9">
    <location>
        <begin position="538"/>
        <end position="553"/>
    </location>
</feature>
<dbReference type="SMART" id="SM00326">
    <property type="entry name" value="SH3"/>
    <property type="match status" value="1"/>
</dbReference>
<sequence>MADKGGKMLPGQFYIQVEYDYEYEAKDKKIVIKQGEKYILVKKTNDDWWQVKRDENSKPFYVPAQYVKEIPRKALMPPVKQASMLPNNTLKLTHGLQRSTENVNKSPELSSFGKSSPVQVSCLVRDANQNLGPNNSPCQTFGLSLDLTQNNGKLNNELQSPKVSNQFRTVSMGHFPCPEFLEIEKTSFLHEQSCDSAGEGSEKIHQDSESGDELSSSSTEQVQPTTPPSQGRPDSPVYANLQELKISQSALPPLPTSAPVQINGEWETHKDTTGRCYYYNRGSQERTWKPPRWARDASINKGDSQSHADHEWIKHADEQGRPYYYSADGSRSEWELPKYNASPQQQRDIIKSRSLDRRLQEPIVLTKWRHSSIVLDSNDKESSTASKANFPENESSPSSPKHQATGQEKYGLLNVTKITENGKKVRKNWMSSWAVLQGSSLLFTKTQGSGTGWKFGVNQSKPEFTVDLKGALIDWASKDKSSKKNVIELKTRQGTELLIQSDNDSFINEWYKVLNYTINNQVIESDEPLDDEVPDSPGVEKQDKEKENKDSKKLRSVKAPSNIDSTDQKKTKTKLKKFLTRRPTLQAVREKGYIKDQVFGSNLTSLCQRENSTVPKFVKLCIEHVEEHGLDIDGLYRVSGNLAVIQKLRFAVNHDEKLDLNDSKWEDIHVITGALKMFFRELPEPLFTYNHFNDFVNAIKQEPRHRVPAVKDLIKQLPKPNQDTMQVLFRHLKRVVENGEKNRMTYQSIAIVFGPTLLKPEKETGNIAVHTVYQNQIVELILLELNSIFGR</sequence>
<organism evidence="14 15">
    <name type="scientific">Zosterops lateralis melanops</name>
    <dbReference type="NCBI Taxonomy" id="1220523"/>
    <lineage>
        <taxon>Eukaryota</taxon>
        <taxon>Metazoa</taxon>
        <taxon>Chordata</taxon>
        <taxon>Craniata</taxon>
        <taxon>Vertebrata</taxon>
        <taxon>Euteleostomi</taxon>
        <taxon>Archelosauria</taxon>
        <taxon>Archosauria</taxon>
        <taxon>Dinosauria</taxon>
        <taxon>Saurischia</taxon>
        <taxon>Theropoda</taxon>
        <taxon>Coelurosauria</taxon>
        <taxon>Aves</taxon>
        <taxon>Neognathae</taxon>
        <taxon>Neoaves</taxon>
        <taxon>Telluraves</taxon>
        <taxon>Australaves</taxon>
        <taxon>Passeriformes</taxon>
        <taxon>Sylvioidea</taxon>
        <taxon>Zosteropidae</taxon>
        <taxon>Zosterops</taxon>
    </lineage>
</organism>
<evidence type="ECO:0000256" key="7">
    <source>
        <dbReference type="ARBA" id="ARBA00083383"/>
    </source>
</evidence>
<keyword evidence="2" id="KW-0343">GTPase activation</keyword>
<dbReference type="FunFam" id="2.30.30.40:FF:000056">
    <property type="entry name" value="rho GTPase-activating protein 12 isoform X1"/>
    <property type="match status" value="1"/>
</dbReference>
<dbReference type="InterPro" id="IPR035491">
    <property type="entry name" value="ARHGAP12_SH3"/>
</dbReference>
<proteinExistence type="predicted"/>
<evidence type="ECO:0000256" key="9">
    <source>
        <dbReference type="SAM" id="MobiDB-lite"/>
    </source>
</evidence>
<evidence type="ECO:0000256" key="1">
    <source>
        <dbReference type="ARBA" id="ARBA00022443"/>
    </source>
</evidence>
<keyword evidence="3" id="KW-0597">Phosphoprotein</keyword>
<dbReference type="Gene3D" id="2.30.29.30">
    <property type="entry name" value="Pleckstrin-homology domain (PH domain)/Phosphotyrosine-binding domain (PTB)"/>
    <property type="match status" value="1"/>
</dbReference>
<dbReference type="InterPro" id="IPR001452">
    <property type="entry name" value="SH3_domain"/>
</dbReference>
<feature type="domain" description="PH" evidence="11">
    <location>
        <begin position="417"/>
        <end position="519"/>
    </location>
</feature>
<evidence type="ECO:0000313" key="15">
    <source>
        <dbReference type="Proteomes" id="UP000694401"/>
    </source>
</evidence>
<dbReference type="SMART" id="SM00233">
    <property type="entry name" value="PH"/>
    <property type="match status" value="1"/>
</dbReference>
<dbReference type="InterPro" id="IPR000198">
    <property type="entry name" value="RhoGAP_dom"/>
</dbReference>
<dbReference type="InterPro" id="IPR001849">
    <property type="entry name" value="PH_domain"/>
</dbReference>
<feature type="region of interest" description="Disordered" evidence="9">
    <location>
        <begin position="525"/>
        <end position="570"/>
    </location>
</feature>
<evidence type="ECO:0000256" key="2">
    <source>
        <dbReference type="ARBA" id="ARBA00022468"/>
    </source>
</evidence>
<evidence type="ECO:0000259" key="11">
    <source>
        <dbReference type="PROSITE" id="PS50003"/>
    </source>
</evidence>
<reference evidence="14" key="1">
    <citation type="submission" date="2025-08" db="UniProtKB">
        <authorList>
            <consortium name="Ensembl"/>
        </authorList>
    </citation>
    <scope>IDENTIFICATION</scope>
</reference>
<dbReference type="SUPFAM" id="SSF50729">
    <property type="entry name" value="PH domain-like"/>
    <property type="match status" value="1"/>
</dbReference>
<dbReference type="Ensembl" id="ENSZLMT00000003732.1">
    <property type="protein sequence ID" value="ENSZLMP00000003609.1"/>
    <property type="gene ID" value="ENSZLMG00000002594.1"/>
</dbReference>
<feature type="domain" description="WW" evidence="12">
    <location>
        <begin position="260"/>
        <end position="293"/>
    </location>
</feature>
<dbReference type="Gene3D" id="1.10.555.10">
    <property type="entry name" value="Rho GTPase activation protein"/>
    <property type="match status" value="1"/>
</dbReference>
<dbReference type="PROSITE" id="PS50020">
    <property type="entry name" value="WW_DOMAIN_2"/>
    <property type="match status" value="2"/>
</dbReference>
<dbReference type="InterPro" id="IPR008936">
    <property type="entry name" value="Rho_GTPase_activation_prot"/>
</dbReference>
<dbReference type="Gene3D" id="2.20.70.10">
    <property type="match status" value="1"/>
</dbReference>
<feature type="region of interest" description="Disordered" evidence="9">
    <location>
        <begin position="377"/>
        <end position="410"/>
    </location>
</feature>
<dbReference type="SMART" id="SM00456">
    <property type="entry name" value="WW"/>
    <property type="match status" value="2"/>
</dbReference>
<evidence type="ECO:0000256" key="5">
    <source>
        <dbReference type="ARBA" id="ARBA00055252"/>
    </source>
</evidence>
<feature type="region of interest" description="Disordered" evidence="9">
    <location>
        <begin position="193"/>
        <end position="236"/>
    </location>
</feature>
<evidence type="ECO:0000256" key="6">
    <source>
        <dbReference type="ARBA" id="ARBA00070232"/>
    </source>
</evidence>
<dbReference type="AlphaFoldDB" id="A0A8D2NW81"/>
<dbReference type="SUPFAM" id="SSF51045">
    <property type="entry name" value="WW domain"/>
    <property type="match status" value="2"/>
</dbReference>
<evidence type="ECO:0000259" key="10">
    <source>
        <dbReference type="PROSITE" id="PS50002"/>
    </source>
</evidence>
<feature type="domain" description="Rho-GAP" evidence="13">
    <location>
        <begin position="601"/>
        <end position="789"/>
    </location>
</feature>
<evidence type="ECO:0000256" key="4">
    <source>
        <dbReference type="ARBA" id="ARBA00022737"/>
    </source>
</evidence>
<dbReference type="PROSITE" id="PS50002">
    <property type="entry name" value="SH3"/>
    <property type="match status" value="1"/>
</dbReference>
<dbReference type="SMART" id="SM00324">
    <property type="entry name" value="RhoGAP"/>
    <property type="match status" value="1"/>
</dbReference>
<reference evidence="14" key="2">
    <citation type="submission" date="2025-09" db="UniProtKB">
        <authorList>
            <consortium name="Ensembl"/>
        </authorList>
    </citation>
    <scope>IDENTIFICATION</scope>
</reference>
<evidence type="ECO:0000256" key="3">
    <source>
        <dbReference type="ARBA" id="ARBA00022553"/>
    </source>
</evidence>
<dbReference type="PANTHER" id="PTHR23176:SF107">
    <property type="entry name" value="RHO GTPASE-ACTIVATING PROTEIN 12"/>
    <property type="match status" value="1"/>
</dbReference>
<dbReference type="GO" id="GO:0005737">
    <property type="term" value="C:cytoplasm"/>
    <property type="evidence" value="ECO:0007669"/>
    <property type="project" value="TreeGrafter"/>
</dbReference>
<accession>A0A8D2NW81</accession>
<dbReference type="FunFam" id="2.20.70.10:FF:000024">
    <property type="entry name" value="Rho GTPase activating protein 12"/>
    <property type="match status" value="1"/>
</dbReference>
<dbReference type="Gene3D" id="2.30.30.40">
    <property type="entry name" value="SH3 Domains"/>
    <property type="match status" value="1"/>
</dbReference>
<dbReference type="SUPFAM" id="SSF50044">
    <property type="entry name" value="SH3-domain"/>
    <property type="match status" value="1"/>
</dbReference>
<dbReference type="CDD" id="cd04403">
    <property type="entry name" value="RhoGAP_ARHGAP27_15_12_9"/>
    <property type="match status" value="1"/>
</dbReference>
<evidence type="ECO:0000256" key="8">
    <source>
        <dbReference type="PROSITE-ProRule" id="PRU00192"/>
    </source>
</evidence>
<dbReference type="InterPro" id="IPR001202">
    <property type="entry name" value="WW_dom"/>
</dbReference>
<dbReference type="Pfam" id="PF00018">
    <property type="entry name" value="SH3_1"/>
    <property type="match status" value="1"/>
</dbReference>
<protein>
    <recommendedName>
        <fullName evidence="6">Rho GTPase-activating protein 12</fullName>
    </recommendedName>
    <alternativeName>
        <fullName evidence="7">Rho-type GTPase-activating protein 12</fullName>
    </alternativeName>
</protein>
<dbReference type="GO" id="GO:0007165">
    <property type="term" value="P:signal transduction"/>
    <property type="evidence" value="ECO:0007669"/>
    <property type="project" value="InterPro"/>
</dbReference>
<dbReference type="Pfam" id="PF00620">
    <property type="entry name" value="RhoGAP"/>
    <property type="match status" value="1"/>
</dbReference>
<dbReference type="CDD" id="cd00201">
    <property type="entry name" value="WW"/>
    <property type="match status" value="1"/>
</dbReference>
<comment type="function">
    <text evidence="5">GTPase activator for the Rho-type GTPases by converting them to an inactive GDP-bound state.</text>
</comment>
<feature type="domain" description="WW" evidence="12">
    <location>
        <begin position="306"/>
        <end position="339"/>
    </location>
</feature>
<dbReference type="PANTHER" id="PTHR23176">
    <property type="entry name" value="RHO/RAC/CDC GTPASE-ACTIVATING PROTEIN"/>
    <property type="match status" value="1"/>
</dbReference>